<feature type="region of interest" description="Disordered" evidence="1">
    <location>
        <begin position="89"/>
        <end position="186"/>
    </location>
</feature>
<feature type="compositionally biased region" description="Gly residues" evidence="1">
    <location>
        <begin position="112"/>
        <end position="141"/>
    </location>
</feature>
<keyword evidence="3" id="KW-1185">Reference proteome</keyword>
<dbReference type="Gramene" id="TuG1812G0300003142.01.T01">
    <property type="protein sequence ID" value="TuG1812G0300003142.01.T01"/>
    <property type="gene ID" value="TuG1812G0300003142.01"/>
</dbReference>
<dbReference type="AlphaFoldDB" id="A0A8R7PUX7"/>
<accession>A0A8R7PUX7</accession>
<evidence type="ECO:0000256" key="1">
    <source>
        <dbReference type="SAM" id="MobiDB-lite"/>
    </source>
</evidence>
<name>A0A8R7PUX7_TRIUA</name>
<dbReference type="Proteomes" id="UP000015106">
    <property type="component" value="Chromosome 3"/>
</dbReference>
<feature type="compositionally biased region" description="Basic and acidic residues" evidence="1">
    <location>
        <begin position="142"/>
        <end position="154"/>
    </location>
</feature>
<reference evidence="2" key="3">
    <citation type="submission" date="2022-06" db="UniProtKB">
        <authorList>
            <consortium name="EnsemblPlants"/>
        </authorList>
    </citation>
    <scope>IDENTIFICATION</scope>
</reference>
<evidence type="ECO:0000313" key="3">
    <source>
        <dbReference type="Proteomes" id="UP000015106"/>
    </source>
</evidence>
<proteinExistence type="predicted"/>
<reference evidence="2" key="2">
    <citation type="submission" date="2018-03" db="EMBL/GenBank/DDBJ databases">
        <title>The Triticum urartu genome reveals the dynamic nature of wheat genome evolution.</title>
        <authorList>
            <person name="Ling H."/>
            <person name="Ma B."/>
            <person name="Shi X."/>
            <person name="Liu H."/>
            <person name="Dong L."/>
            <person name="Sun H."/>
            <person name="Cao Y."/>
            <person name="Gao Q."/>
            <person name="Zheng S."/>
            <person name="Li Y."/>
            <person name="Yu Y."/>
            <person name="Du H."/>
            <person name="Qi M."/>
            <person name="Li Y."/>
            <person name="Yu H."/>
            <person name="Cui Y."/>
            <person name="Wang N."/>
            <person name="Chen C."/>
            <person name="Wu H."/>
            <person name="Zhao Y."/>
            <person name="Zhang J."/>
            <person name="Li Y."/>
            <person name="Zhou W."/>
            <person name="Zhang B."/>
            <person name="Hu W."/>
            <person name="Eijk M."/>
            <person name="Tang J."/>
            <person name="Witsenboer H."/>
            <person name="Zhao S."/>
            <person name="Li Z."/>
            <person name="Zhang A."/>
            <person name="Wang D."/>
            <person name="Liang C."/>
        </authorList>
    </citation>
    <scope>NUCLEOTIDE SEQUENCE [LARGE SCALE GENOMIC DNA]</scope>
    <source>
        <strain evidence="2">cv. G1812</strain>
    </source>
</reference>
<evidence type="ECO:0000313" key="2">
    <source>
        <dbReference type="EnsemblPlants" id="TuG1812G0300003142.01.T01"/>
    </source>
</evidence>
<dbReference type="EnsemblPlants" id="TuG1812G0300003142.01.T01">
    <property type="protein sequence ID" value="TuG1812G0300003142.01.T01"/>
    <property type="gene ID" value="TuG1812G0300003142.01"/>
</dbReference>
<reference evidence="3" key="1">
    <citation type="journal article" date="2013" name="Nature">
        <title>Draft genome of the wheat A-genome progenitor Triticum urartu.</title>
        <authorList>
            <person name="Ling H.Q."/>
            <person name="Zhao S."/>
            <person name="Liu D."/>
            <person name="Wang J."/>
            <person name="Sun H."/>
            <person name="Zhang C."/>
            <person name="Fan H."/>
            <person name="Li D."/>
            <person name="Dong L."/>
            <person name="Tao Y."/>
            <person name="Gao C."/>
            <person name="Wu H."/>
            <person name="Li Y."/>
            <person name="Cui Y."/>
            <person name="Guo X."/>
            <person name="Zheng S."/>
            <person name="Wang B."/>
            <person name="Yu K."/>
            <person name="Liang Q."/>
            <person name="Yang W."/>
            <person name="Lou X."/>
            <person name="Chen J."/>
            <person name="Feng M."/>
            <person name="Jian J."/>
            <person name="Zhang X."/>
            <person name="Luo G."/>
            <person name="Jiang Y."/>
            <person name="Liu J."/>
            <person name="Wang Z."/>
            <person name="Sha Y."/>
            <person name="Zhang B."/>
            <person name="Wu H."/>
            <person name="Tang D."/>
            <person name="Shen Q."/>
            <person name="Xue P."/>
            <person name="Zou S."/>
            <person name="Wang X."/>
            <person name="Liu X."/>
            <person name="Wang F."/>
            <person name="Yang Y."/>
            <person name="An X."/>
            <person name="Dong Z."/>
            <person name="Zhang K."/>
            <person name="Zhang X."/>
            <person name="Luo M.C."/>
            <person name="Dvorak J."/>
            <person name="Tong Y."/>
            <person name="Wang J."/>
            <person name="Yang H."/>
            <person name="Li Z."/>
            <person name="Wang D."/>
            <person name="Zhang A."/>
            <person name="Wang J."/>
        </authorList>
    </citation>
    <scope>NUCLEOTIDE SEQUENCE</scope>
    <source>
        <strain evidence="3">cv. G1812</strain>
    </source>
</reference>
<protein>
    <submittedName>
        <fullName evidence="2">Uncharacterized protein</fullName>
    </submittedName>
</protein>
<sequence length="186" mass="19397">MISSIPVHGANLHCLVDGFVCLGDHFLYFNDFFRLGIGFLPKLFKGSENLLHPGAHLGLAGMVADAVSVILTLPLLHRVWLSSSLGRLGGAHHLEPPPPQPSRRRRGSKPTEGGGCPGRGGEGGGCPGRGGEGGGCPGRGGEGGREGREGEERGGGGGHGWRPGWEESELQPRPVSVPMMLSYPGK</sequence>
<organism evidence="2 3">
    <name type="scientific">Triticum urartu</name>
    <name type="common">Red wild einkorn</name>
    <name type="synonym">Crithodium urartu</name>
    <dbReference type="NCBI Taxonomy" id="4572"/>
    <lineage>
        <taxon>Eukaryota</taxon>
        <taxon>Viridiplantae</taxon>
        <taxon>Streptophyta</taxon>
        <taxon>Embryophyta</taxon>
        <taxon>Tracheophyta</taxon>
        <taxon>Spermatophyta</taxon>
        <taxon>Magnoliopsida</taxon>
        <taxon>Liliopsida</taxon>
        <taxon>Poales</taxon>
        <taxon>Poaceae</taxon>
        <taxon>BOP clade</taxon>
        <taxon>Pooideae</taxon>
        <taxon>Triticodae</taxon>
        <taxon>Triticeae</taxon>
        <taxon>Triticinae</taxon>
        <taxon>Triticum</taxon>
    </lineage>
</organism>